<dbReference type="PANTHER" id="PTHR30204">
    <property type="entry name" value="REDOX-CYCLING DRUG-SENSING TRANSCRIPTIONAL ACTIVATOR SOXR"/>
    <property type="match status" value="1"/>
</dbReference>
<gene>
    <name evidence="7" type="ORF">DSM104329_02061</name>
</gene>
<accession>A0A9E6XWB6</accession>
<sequence>MDQATLTIGQLAQRFGINTSAIRYYEREGVLPQPARVSGQRRYGPDAAKRLEVLEVVKRAGFTLDEARLLLQSTGAGAPAFESLRELAQRKLPEVDALIARAQAMRTWLLTAIDCSCTSLDVCALFEPSHGTPASDAPHPLRVTRGTSRPAAFNA</sequence>
<evidence type="ECO:0000256" key="2">
    <source>
        <dbReference type="ARBA" id="ARBA00023015"/>
    </source>
</evidence>
<evidence type="ECO:0000256" key="1">
    <source>
        <dbReference type="ARBA" id="ARBA00022491"/>
    </source>
</evidence>
<evidence type="ECO:0000259" key="6">
    <source>
        <dbReference type="PROSITE" id="PS50937"/>
    </source>
</evidence>
<dbReference type="GO" id="GO:0003700">
    <property type="term" value="F:DNA-binding transcription factor activity"/>
    <property type="evidence" value="ECO:0007669"/>
    <property type="project" value="InterPro"/>
</dbReference>
<evidence type="ECO:0000313" key="7">
    <source>
        <dbReference type="EMBL" id="UGS35666.1"/>
    </source>
</evidence>
<keyword evidence="4" id="KW-0804">Transcription</keyword>
<dbReference type="InterPro" id="IPR009061">
    <property type="entry name" value="DNA-bd_dom_put_sf"/>
</dbReference>
<keyword evidence="8" id="KW-1185">Reference proteome</keyword>
<evidence type="ECO:0000256" key="5">
    <source>
        <dbReference type="SAM" id="MobiDB-lite"/>
    </source>
</evidence>
<dbReference type="Proteomes" id="UP001162834">
    <property type="component" value="Chromosome"/>
</dbReference>
<protein>
    <recommendedName>
        <fullName evidence="6">HTH merR-type domain-containing protein</fullName>
    </recommendedName>
</protein>
<evidence type="ECO:0000256" key="3">
    <source>
        <dbReference type="ARBA" id="ARBA00023125"/>
    </source>
</evidence>
<dbReference type="InterPro" id="IPR000551">
    <property type="entry name" value="MerR-type_HTH_dom"/>
</dbReference>
<dbReference type="RefSeq" id="WP_259315348.1">
    <property type="nucleotide sequence ID" value="NZ_CP087164.1"/>
</dbReference>
<keyword evidence="2" id="KW-0805">Transcription regulation</keyword>
<dbReference type="GO" id="GO:0003677">
    <property type="term" value="F:DNA binding"/>
    <property type="evidence" value="ECO:0007669"/>
    <property type="project" value="UniProtKB-KW"/>
</dbReference>
<organism evidence="7 8">
    <name type="scientific">Capillimicrobium parvum</name>
    <dbReference type="NCBI Taxonomy" id="2884022"/>
    <lineage>
        <taxon>Bacteria</taxon>
        <taxon>Bacillati</taxon>
        <taxon>Actinomycetota</taxon>
        <taxon>Thermoleophilia</taxon>
        <taxon>Solirubrobacterales</taxon>
        <taxon>Capillimicrobiaceae</taxon>
        <taxon>Capillimicrobium</taxon>
    </lineage>
</organism>
<dbReference type="EMBL" id="CP087164">
    <property type="protein sequence ID" value="UGS35666.1"/>
    <property type="molecule type" value="Genomic_DNA"/>
</dbReference>
<feature type="domain" description="HTH merR-type" evidence="6">
    <location>
        <begin position="5"/>
        <end position="73"/>
    </location>
</feature>
<dbReference type="AlphaFoldDB" id="A0A9E6XWB6"/>
<dbReference type="PRINTS" id="PR00040">
    <property type="entry name" value="HTHMERR"/>
</dbReference>
<dbReference type="Gene3D" id="1.10.1660.10">
    <property type="match status" value="1"/>
</dbReference>
<dbReference type="KEGG" id="sbae:DSM104329_02061"/>
<reference evidence="7" key="1">
    <citation type="journal article" date="2022" name="Int. J. Syst. Evol. Microbiol.">
        <title>Pseudomonas aegrilactucae sp. nov. and Pseudomonas morbosilactucae sp. nov., pathogens causing bacterial rot of lettuce in Japan.</title>
        <authorList>
            <person name="Sawada H."/>
            <person name="Fujikawa T."/>
            <person name="Satou M."/>
        </authorList>
    </citation>
    <scope>NUCLEOTIDE SEQUENCE</scope>
    <source>
        <strain evidence="7">0166_1</strain>
    </source>
</reference>
<keyword evidence="1" id="KW-0678">Repressor</keyword>
<proteinExistence type="predicted"/>
<evidence type="ECO:0000256" key="4">
    <source>
        <dbReference type="ARBA" id="ARBA00023163"/>
    </source>
</evidence>
<dbReference type="PANTHER" id="PTHR30204:SF69">
    <property type="entry name" value="MERR-FAMILY TRANSCRIPTIONAL REGULATOR"/>
    <property type="match status" value="1"/>
</dbReference>
<dbReference type="PROSITE" id="PS50937">
    <property type="entry name" value="HTH_MERR_2"/>
    <property type="match status" value="1"/>
</dbReference>
<keyword evidence="3" id="KW-0238">DNA-binding</keyword>
<dbReference type="SUPFAM" id="SSF46955">
    <property type="entry name" value="Putative DNA-binding domain"/>
    <property type="match status" value="1"/>
</dbReference>
<dbReference type="InterPro" id="IPR047057">
    <property type="entry name" value="MerR_fam"/>
</dbReference>
<evidence type="ECO:0000313" key="8">
    <source>
        <dbReference type="Proteomes" id="UP001162834"/>
    </source>
</evidence>
<dbReference type="SMART" id="SM00422">
    <property type="entry name" value="HTH_MERR"/>
    <property type="match status" value="1"/>
</dbReference>
<name>A0A9E6XWB6_9ACTN</name>
<feature type="region of interest" description="Disordered" evidence="5">
    <location>
        <begin position="131"/>
        <end position="155"/>
    </location>
</feature>
<dbReference type="Pfam" id="PF13411">
    <property type="entry name" value="MerR_1"/>
    <property type="match status" value="1"/>
</dbReference>